<comment type="catalytic activity">
    <reaction evidence="10">
        <text>di-trans,octa-cis-undecaprenyl diphospho-N-acetyl-alpha-D-muramoyl-L-alanyl-D-glutamyl-meso-2,6-diaminopimeloyl-D-alanyl-D-alanine + UDP-N-acetyl-alpha-D-glucosamine = di-trans,octa-cis-undecaprenyl diphospho-[N-acetyl-alpha-D-glucosaminyl-(1-&gt;4)]-N-acetyl-alpha-D-muramoyl-L-alanyl-D-glutamyl-meso-2,6-diaminopimeloyl-D-alanyl-D-alanine + UDP + H(+)</text>
        <dbReference type="Rhea" id="RHEA:31227"/>
        <dbReference type="ChEBI" id="CHEBI:15378"/>
        <dbReference type="ChEBI" id="CHEBI:57705"/>
        <dbReference type="ChEBI" id="CHEBI:58223"/>
        <dbReference type="ChEBI" id="CHEBI:61387"/>
        <dbReference type="ChEBI" id="CHEBI:61388"/>
        <dbReference type="EC" id="2.4.1.227"/>
    </reaction>
</comment>
<dbReference type="NCBIfam" id="TIGR01133">
    <property type="entry name" value="murG"/>
    <property type="match status" value="1"/>
</dbReference>
<dbReference type="HAMAP" id="MF_00033">
    <property type="entry name" value="MurG"/>
    <property type="match status" value="1"/>
</dbReference>
<dbReference type="InterPro" id="IPR007235">
    <property type="entry name" value="Glyco_trans_28_C"/>
</dbReference>
<name>A0A077F3W2_9PSED</name>
<keyword evidence="3 10" id="KW-0328">Glycosyltransferase</keyword>
<feature type="domain" description="Glycosyl transferase family 28 C-terminal" evidence="12">
    <location>
        <begin position="185"/>
        <end position="339"/>
    </location>
</feature>
<evidence type="ECO:0000256" key="9">
    <source>
        <dbReference type="ARBA" id="ARBA00023316"/>
    </source>
</evidence>
<feature type="binding site" evidence="10">
    <location>
        <position position="245"/>
    </location>
    <ligand>
        <name>UDP-N-acetyl-alpha-D-glucosamine</name>
        <dbReference type="ChEBI" id="CHEBI:57705"/>
    </ligand>
</feature>
<evidence type="ECO:0000313" key="14">
    <source>
        <dbReference type="Proteomes" id="UP000028931"/>
    </source>
</evidence>
<dbReference type="Gene3D" id="3.40.50.2000">
    <property type="entry name" value="Glycogen Phosphorylase B"/>
    <property type="match status" value="2"/>
</dbReference>
<feature type="binding site" evidence="10">
    <location>
        <position position="191"/>
    </location>
    <ligand>
        <name>UDP-N-acetyl-alpha-D-glucosamine</name>
        <dbReference type="ChEBI" id="CHEBI:57705"/>
    </ligand>
</feature>
<dbReference type="Pfam" id="PF04101">
    <property type="entry name" value="Glyco_tran_28_C"/>
    <property type="match status" value="1"/>
</dbReference>
<evidence type="ECO:0000259" key="12">
    <source>
        <dbReference type="Pfam" id="PF04101"/>
    </source>
</evidence>
<feature type="binding site" evidence="10">
    <location>
        <position position="127"/>
    </location>
    <ligand>
        <name>UDP-N-acetyl-alpha-D-glucosamine</name>
        <dbReference type="ChEBI" id="CHEBI:57705"/>
    </ligand>
</feature>
<dbReference type="GO" id="GO:0051301">
    <property type="term" value="P:cell division"/>
    <property type="evidence" value="ECO:0007669"/>
    <property type="project" value="UniProtKB-KW"/>
</dbReference>
<keyword evidence="5 10" id="KW-0133">Cell shape</keyword>
<evidence type="ECO:0000256" key="2">
    <source>
        <dbReference type="ARBA" id="ARBA00022618"/>
    </source>
</evidence>
<protein>
    <recommendedName>
        <fullName evidence="10">UDP-N-acetylglucosamine--N-acetylmuramyl-(pentapeptide) pyrophosphoryl-undecaprenol N-acetylglucosamine transferase</fullName>
        <ecNumber evidence="10">2.4.1.227</ecNumber>
    </recommendedName>
    <alternativeName>
        <fullName evidence="10">Undecaprenyl-PP-MurNAc-pentapeptide-UDPGlcNAc GlcNAc transferase</fullName>
    </alternativeName>
</protein>
<dbReference type="GO" id="GO:0009252">
    <property type="term" value="P:peptidoglycan biosynthetic process"/>
    <property type="evidence" value="ECO:0007669"/>
    <property type="project" value="UniProtKB-UniRule"/>
</dbReference>
<feature type="domain" description="Glycosyltransferase family 28 N-terminal" evidence="11">
    <location>
        <begin position="8"/>
        <end position="144"/>
    </location>
</feature>
<comment type="similarity">
    <text evidence="10">Belongs to the glycosyltransferase 28 family. MurG subfamily.</text>
</comment>
<dbReference type="PANTHER" id="PTHR21015">
    <property type="entry name" value="UDP-N-ACETYLGLUCOSAMINE--N-ACETYLMURAMYL-(PENTAPEPTIDE) PYROPHOSPHORYL-UNDECAPRENOL N-ACETYLGLUCOSAMINE TRANSFERASE 1"/>
    <property type="match status" value="1"/>
</dbReference>
<feature type="binding site" evidence="10">
    <location>
        <position position="166"/>
    </location>
    <ligand>
        <name>UDP-N-acetyl-alpha-D-glucosamine</name>
        <dbReference type="ChEBI" id="CHEBI:57705"/>
    </ligand>
</feature>
<keyword evidence="9 10" id="KW-0961">Cell wall biogenesis/degradation</keyword>
<evidence type="ECO:0000256" key="1">
    <source>
        <dbReference type="ARBA" id="ARBA00022475"/>
    </source>
</evidence>
<sequence length="359" mass="38197">MAADGKNVLIMAGGTGGHVFPALACAREFQARGYTVHWLGTPRGIENELVPQAGLQLHLIQVTGLRGKGKLSLLKAPFTLVKAVLQARRIIRQLKPVCVIGFGGYVTGPGGVAARLCGVPVVVHEQNARAGTANRLLVPLAGRVCEAFPGTFTASEKLRTTGNPVRSELFLDTPREPLGARRPRLLVLGGSLGAEPLNKLLPQALAQVPADIRPEVFHQAGKQHDQITAERYREAGVEAQVEPFIKDMAKAYAWADLVVCRAGALTVSELAAAGLPSMLVPLPHAIDDHQTHNAHYLAREGAAFLMPQATTGAAQLAERLNEVLMQPEKLSAMAATARRLAKPAATRTVVDICLEVAHG</sequence>
<evidence type="ECO:0000256" key="5">
    <source>
        <dbReference type="ARBA" id="ARBA00022960"/>
    </source>
</evidence>
<dbReference type="GO" id="GO:0051991">
    <property type="term" value="F:UDP-N-acetyl-D-glucosamine:N-acetylmuramoyl-L-alanyl-D-glutamyl-meso-2,6-diaminopimelyl-D-alanyl-D-alanine-diphosphoundecaprenol 4-beta-N-acetylglucosaminlytransferase activity"/>
    <property type="evidence" value="ECO:0007669"/>
    <property type="project" value="RHEA"/>
</dbReference>
<evidence type="ECO:0000256" key="4">
    <source>
        <dbReference type="ARBA" id="ARBA00022679"/>
    </source>
</evidence>
<accession>A0A077F3W2</accession>
<dbReference type="CDD" id="cd03785">
    <property type="entry name" value="GT28_MurG"/>
    <property type="match status" value="1"/>
</dbReference>
<evidence type="ECO:0000256" key="10">
    <source>
        <dbReference type="HAMAP-Rule" id="MF_00033"/>
    </source>
</evidence>
<dbReference type="GO" id="GO:0071555">
    <property type="term" value="P:cell wall organization"/>
    <property type="evidence" value="ECO:0007669"/>
    <property type="project" value="UniProtKB-KW"/>
</dbReference>
<keyword evidence="1 10" id="KW-1003">Cell membrane</keyword>
<evidence type="ECO:0000256" key="7">
    <source>
        <dbReference type="ARBA" id="ARBA00023136"/>
    </source>
</evidence>
<evidence type="ECO:0000256" key="8">
    <source>
        <dbReference type="ARBA" id="ARBA00023306"/>
    </source>
</evidence>
<dbReference type="EMBL" id="CP009048">
    <property type="protein sequence ID" value="AIL60157.1"/>
    <property type="molecule type" value="Genomic_DNA"/>
</dbReference>
<gene>
    <name evidence="10" type="primary">murG</name>
    <name evidence="13" type="ORF">PSAKL28_09260</name>
</gene>
<evidence type="ECO:0000256" key="6">
    <source>
        <dbReference type="ARBA" id="ARBA00022984"/>
    </source>
</evidence>
<feature type="binding site" evidence="10">
    <location>
        <position position="290"/>
    </location>
    <ligand>
        <name>UDP-N-acetyl-alpha-D-glucosamine</name>
        <dbReference type="ChEBI" id="CHEBI:57705"/>
    </ligand>
</feature>
<dbReference type="Proteomes" id="UP000028931">
    <property type="component" value="Chromosome"/>
</dbReference>
<keyword evidence="4 10" id="KW-0808">Transferase</keyword>
<evidence type="ECO:0000259" key="11">
    <source>
        <dbReference type="Pfam" id="PF03033"/>
    </source>
</evidence>
<dbReference type="InterPro" id="IPR004276">
    <property type="entry name" value="GlycoTrans_28_N"/>
</dbReference>
<dbReference type="GO" id="GO:0005886">
    <property type="term" value="C:plasma membrane"/>
    <property type="evidence" value="ECO:0007669"/>
    <property type="project" value="UniProtKB-SubCell"/>
</dbReference>
<comment type="subcellular location">
    <subcellularLocation>
        <location evidence="10">Cell membrane</location>
        <topology evidence="10">Peripheral membrane protein</topology>
        <orientation evidence="10">Cytoplasmic side</orientation>
    </subcellularLocation>
</comment>
<dbReference type="SUPFAM" id="SSF53756">
    <property type="entry name" value="UDP-Glycosyltransferase/glycogen phosphorylase"/>
    <property type="match status" value="1"/>
</dbReference>
<dbReference type="OrthoDB" id="9808936at2"/>
<evidence type="ECO:0000313" key="13">
    <source>
        <dbReference type="EMBL" id="AIL60157.1"/>
    </source>
</evidence>
<comment type="function">
    <text evidence="10">Cell wall formation. Catalyzes the transfer of a GlcNAc subunit on undecaprenyl-pyrophosphoryl-MurNAc-pentapeptide (lipid intermediate I) to form undecaprenyl-pyrophosphoryl-MurNAc-(pentapeptide)GlcNAc (lipid intermediate II).</text>
</comment>
<dbReference type="AlphaFoldDB" id="A0A077F3W2"/>
<organism evidence="13 14">
    <name type="scientific">Pseudomonas alkylphenolica</name>
    <dbReference type="NCBI Taxonomy" id="237609"/>
    <lineage>
        <taxon>Bacteria</taxon>
        <taxon>Pseudomonadati</taxon>
        <taxon>Pseudomonadota</taxon>
        <taxon>Gammaproteobacteria</taxon>
        <taxon>Pseudomonadales</taxon>
        <taxon>Pseudomonadaceae</taxon>
        <taxon>Pseudomonas</taxon>
    </lineage>
</organism>
<dbReference type="InterPro" id="IPR006009">
    <property type="entry name" value="GlcNAc_MurG"/>
</dbReference>
<reference evidence="13 14" key="1">
    <citation type="submission" date="2014-07" db="EMBL/GenBank/DDBJ databases">
        <authorList>
            <person name="Lee K."/>
            <person name="Lim J.Y."/>
            <person name="Hwang I."/>
        </authorList>
    </citation>
    <scope>NUCLEOTIDE SEQUENCE [LARGE SCALE GENOMIC DNA]</scope>
    <source>
        <strain evidence="13 14">KL28</strain>
    </source>
</reference>
<dbReference type="EC" id="2.4.1.227" evidence="10"/>
<comment type="pathway">
    <text evidence="10">Cell wall biogenesis; peptidoglycan biosynthesis.</text>
</comment>
<dbReference type="GO" id="GO:0050511">
    <property type="term" value="F:undecaprenyldiphospho-muramoylpentapeptide beta-N-acetylglucosaminyltransferase activity"/>
    <property type="evidence" value="ECO:0007669"/>
    <property type="project" value="UniProtKB-UniRule"/>
</dbReference>
<dbReference type="UniPathway" id="UPA00219"/>
<dbReference type="HOGENOM" id="CLU_037404_2_0_6"/>
<evidence type="ECO:0000256" key="3">
    <source>
        <dbReference type="ARBA" id="ARBA00022676"/>
    </source>
</evidence>
<dbReference type="KEGG" id="palk:PSAKL28_09260"/>
<proteinExistence type="inferred from homology"/>
<dbReference type="RefSeq" id="WP_038607234.1">
    <property type="nucleotide sequence ID" value="NZ_CP009048.1"/>
</dbReference>
<feature type="binding site" evidence="10">
    <location>
        <begin position="15"/>
        <end position="17"/>
    </location>
    <ligand>
        <name>UDP-N-acetyl-alpha-D-glucosamine</name>
        <dbReference type="ChEBI" id="CHEBI:57705"/>
    </ligand>
</feature>
<keyword evidence="8 10" id="KW-0131">Cell cycle</keyword>
<dbReference type="PANTHER" id="PTHR21015:SF22">
    <property type="entry name" value="GLYCOSYLTRANSFERASE"/>
    <property type="match status" value="1"/>
</dbReference>
<dbReference type="GO" id="GO:0005975">
    <property type="term" value="P:carbohydrate metabolic process"/>
    <property type="evidence" value="ECO:0007669"/>
    <property type="project" value="InterPro"/>
</dbReference>
<dbReference type="Pfam" id="PF03033">
    <property type="entry name" value="Glyco_transf_28"/>
    <property type="match status" value="1"/>
</dbReference>
<keyword evidence="7 10" id="KW-0472">Membrane</keyword>
<feature type="binding site" evidence="10">
    <location>
        <begin position="264"/>
        <end position="269"/>
    </location>
    <ligand>
        <name>UDP-N-acetyl-alpha-D-glucosamine</name>
        <dbReference type="ChEBI" id="CHEBI:57705"/>
    </ligand>
</feature>
<dbReference type="eggNOG" id="COG0707">
    <property type="taxonomic scope" value="Bacteria"/>
</dbReference>
<dbReference type="GO" id="GO:0008360">
    <property type="term" value="P:regulation of cell shape"/>
    <property type="evidence" value="ECO:0007669"/>
    <property type="project" value="UniProtKB-KW"/>
</dbReference>
<keyword evidence="2 10" id="KW-0132">Cell division</keyword>
<keyword evidence="6 10" id="KW-0573">Peptidoglycan synthesis</keyword>